<name>A0A151MLX8_ALLMI</name>
<dbReference type="EMBL" id="AKHW03005753">
    <property type="protein sequence ID" value="KYO25548.1"/>
    <property type="molecule type" value="Genomic_DNA"/>
</dbReference>
<dbReference type="Pfam" id="PF03148">
    <property type="entry name" value="Tektin"/>
    <property type="match status" value="1"/>
</dbReference>
<keyword evidence="2" id="KW-0963">Cytoplasm</keyword>
<gene>
    <name evidence="4" type="primary">CCDC105</name>
    <name evidence="4" type="ORF">Y1Q_0023978</name>
</gene>
<feature type="compositionally biased region" description="Polar residues" evidence="3">
    <location>
        <begin position="293"/>
        <end position="303"/>
    </location>
</feature>
<dbReference type="STRING" id="8496.A0A151MLX8"/>
<accession>A0A151MLX8</accession>
<organism evidence="4 5">
    <name type="scientific">Alligator mississippiensis</name>
    <name type="common">American alligator</name>
    <dbReference type="NCBI Taxonomy" id="8496"/>
    <lineage>
        <taxon>Eukaryota</taxon>
        <taxon>Metazoa</taxon>
        <taxon>Chordata</taxon>
        <taxon>Craniata</taxon>
        <taxon>Vertebrata</taxon>
        <taxon>Euteleostomi</taxon>
        <taxon>Archelosauria</taxon>
        <taxon>Archosauria</taxon>
        <taxon>Crocodylia</taxon>
        <taxon>Alligatoridae</taxon>
        <taxon>Alligatorinae</taxon>
        <taxon>Alligator</taxon>
    </lineage>
</organism>
<feature type="region of interest" description="Disordered" evidence="3">
    <location>
        <begin position="20"/>
        <end position="42"/>
    </location>
</feature>
<protein>
    <submittedName>
        <fullName evidence="4">Coiled-coil domain-containing protein 105</fullName>
    </submittedName>
</protein>
<reference evidence="4 5" key="1">
    <citation type="journal article" date="2012" name="Genome Biol.">
        <title>Sequencing three crocodilian genomes to illuminate the evolution of archosaurs and amniotes.</title>
        <authorList>
            <person name="St John J.A."/>
            <person name="Braun E.L."/>
            <person name="Isberg S.R."/>
            <person name="Miles L.G."/>
            <person name="Chong A.Y."/>
            <person name="Gongora J."/>
            <person name="Dalzell P."/>
            <person name="Moran C."/>
            <person name="Bed'hom B."/>
            <person name="Abzhanov A."/>
            <person name="Burgess S.C."/>
            <person name="Cooksey A.M."/>
            <person name="Castoe T.A."/>
            <person name="Crawford N.G."/>
            <person name="Densmore L.D."/>
            <person name="Drew J.C."/>
            <person name="Edwards S.V."/>
            <person name="Faircloth B.C."/>
            <person name="Fujita M.K."/>
            <person name="Greenwold M.J."/>
            <person name="Hoffmann F.G."/>
            <person name="Howard J.M."/>
            <person name="Iguchi T."/>
            <person name="Janes D.E."/>
            <person name="Khan S.Y."/>
            <person name="Kohno S."/>
            <person name="de Koning A.J."/>
            <person name="Lance S.L."/>
            <person name="McCarthy F.M."/>
            <person name="McCormack J.E."/>
            <person name="Merchant M.E."/>
            <person name="Peterson D.G."/>
            <person name="Pollock D.D."/>
            <person name="Pourmand N."/>
            <person name="Raney B.J."/>
            <person name="Roessler K.A."/>
            <person name="Sanford J.R."/>
            <person name="Sawyer R.H."/>
            <person name="Schmidt C.J."/>
            <person name="Triplett E.W."/>
            <person name="Tuberville T.D."/>
            <person name="Venegas-Anaya M."/>
            <person name="Howard J.T."/>
            <person name="Jarvis E.D."/>
            <person name="Guillette L.J.Jr."/>
            <person name="Glenn T.C."/>
            <person name="Green R.E."/>
            <person name="Ray D.A."/>
        </authorList>
    </citation>
    <scope>NUCLEOTIDE SEQUENCE [LARGE SCALE GENOMIC DNA]</scope>
    <source>
        <strain evidence="4">KSC_2009_1</strain>
    </source>
</reference>
<dbReference type="InterPro" id="IPR048256">
    <property type="entry name" value="Tektin-like"/>
</dbReference>
<evidence type="ECO:0000256" key="1">
    <source>
        <dbReference type="ARBA" id="ARBA00004496"/>
    </source>
</evidence>
<comment type="subcellular location">
    <subcellularLocation>
        <location evidence="1">Cytoplasm</location>
    </subcellularLocation>
</comment>
<dbReference type="InterPro" id="IPR038949">
    <property type="entry name" value="TEKTL1"/>
</dbReference>
<evidence type="ECO:0000313" key="5">
    <source>
        <dbReference type="Proteomes" id="UP000050525"/>
    </source>
</evidence>
<dbReference type="GO" id="GO:0005737">
    <property type="term" value="C:cytoplasm"/>
    <property type="evidence" value="ECO:0007669"/>
    <property type="project" value="UniProtKB-SubCell"/>
</dbReference>
<dbReference type="Proteomes" id="UP000050525">
    <property type="component" value="Unassembled WGS sequence"/>
</dbReference>
<keyword evidence="5" id="KW-1185">Reference proteome</keyword>
<comment type="caution">
    <text evidence="4">The sequence shown here is derived from an EMBL/GenBank/DDBJ whole genome shotgun (WGS) entry which is preliminary data.</text>
</comment>
<dbReference type="GO" id="GO:0005929">
    <property type="term" value="C:cilium"/>
    <property type="evidence" value="ECO:0007669"/>
    <property type="project" value="UniProtKB-ARBA"/>
</dbReference>
<feature type="region of interest" description="Disordered" evidence="3">
    <location>
        <begin position="490"/>
        <end position="509"/>
    </location>
</feature>
<evidence type="ECO:0000256" key="3">
    <source>
        <dbReference type="SAM" id="MobiDB-lite"/>
    </source>
</evidence>
<evidence type="ECO:0000256" key="2">
    <source>
        <dbReference type="ARBA" id="ARBA00022490"/>
    </source>
</evidence>
<dbReference type="PANTHER" id="PTHR35081">
    <property type="entry name" value="COILED-COIL DOMAIN-CONTAINING PROTEIN 105"/>
    <property type="match status" value="1"/>
</dbReference>
<dbReference type="PANTHER" id="PTHR35081:SF1">
    <property type="entry name" value="COILED-COIL DOMAIN-CONTAINING PROTEIN 105"/>
    <property type="match status" value="1"/>
</dbReference>
<dbReference type="AlphaFoldDB" id="A0A151MLX8"/>
<dbReference type="eggNOG" id="ENOG502RUEW">
    <property type="taxonomic scope" value="Eukaryota"/>
</dbReference>
<evidence type="ECO:0000313" key="4">
    <source>
        <dbReference type="EMBL" id="KYO25548.1"/>
    </source>
</evidence>
<sequence length="509" mass="57354">MGKGCMTGAGNISEREQAGLVPAQHPHSCHPSATMGPPAELLQGRAGPEAWRKAAKATVQAAQDLHKGCAREALSLWRPPGQPKELPHERRARLQSWHFKLDVTETGETLEKPPEGPGVTLWKSKTKPPPWVSQLPLPCFRDFCTSTSNRLAHRYCSTVRLMVSRLRQALSEVSQQAKHLVVERKHLDTALAKVRTALLTNRQSATVRGYRPQTEQAPDQVDALLQWERKELQKLKVRLEGDMAMSEKHLQALDKCQRSLGELCEERGCVLELMGQPLHRVLLESGRDSWLSLTRPSSPNVDRNPTPEPNPIGPYTPECAAAIEEARRLTVQSKKVLTVLKEDTVQATATLREAQAAIDGSLQRKMNETMALKERLYMVMGGMRSTLNRCQRFHDEMSITHGMTMGPESSKYQETREKLTRPIVRVYQRHVGTQLPEANILTQGSTLLESSMQNAARNVERMQHTKEHLRSSIHDKQMGFDVDASIQRLRRRRMHPRSTMDEASQLTCS</sequence>
<feature type="region of interest" description="Disordered" evidence="3">
    <location>
        <begin position="293"/>
        <end position="313"/>
    </location>
</feature>
<proteinExistence type="predicted"/>